<feature type="transmembrane region" description="Helical" evidence="20">
    <location>
        <begin position="273"/>
        <end position="293"/>
    </location>
</feature>
<comment type="catalytic activity">
    <reaction evidence="17">
        <text>4 Fe(II)-[cytochrome c] + O2 + 8 H(+)(in) = 4 Fe(III)-[cytochrome c] + 2 H2O + 4 H(+)(out)</text>
        <dbReference type="Rhea" id="RHEA:11436"/>
        <dbReference type="Rhea" id="RHEA-COMP:10350"/>
        <dbReference type="Rhea" id="RHEA-COMP:14399"/>
        <dbReference type="ChEBI" id="CHEBI:15377"/>
        <dbReference type="ChEBI" id="CHEBI:15378"/>
        <dbReference type="ChEBI" id="CHEBI:15379"/>
        <dbReference type="ChEBI" id="CHEBI:29033"/>
        <dbReference type="ChEBI" id="CHEBI:29034"/>
        <dbReference type="EC" id="7.1.1.9"/>
    </reaction>
</comment>
<dbReference type="GO" id="GO:0020037">
    <property type="term" value="F:heme binding"/>
    <property type="evidence" value="ECO:0007669"/>
    <property type="project" value="InterPro"/>
</dbReference>
<evidence type="ECO:0000256" key="16">
    <source>
        <dbReference type="ARBA" id="ARBA00023136"/>
    </source>
</evidence>
<keyword evidence="10 18" id="KW-0479">Metal-binding</keyword>
<dbReference type="PROSITE" id="PS00077">
    <property type="entry name" value="COX1_CUB"/>
    <property type="match status" value="1"/>
</dbReference>
<comment type="pathway">
    <text evidence="3">Energy metabolism; oxidative phosphorylation.</text>
</comment>
<evidence type="ECO:0000256" key="2">
    <source>
        <dbReference type="ARBA" id="ARBA00004651"/>
    </source>
</evidence>
<feature type="transmembrane region" description="Helical" evidence="20">
    <location>
        <begin position="127"/>
        <end position="146"/>
    </location>
</feature>
<evidence type="ECO:0000313" key="23">
    <source>
        <dbReference type="EMBL" id="KXO01168.1"/>
    </source>
</evidence>
<dbReference type="PANTHER" id="PTHR10422:SF29">
    <property type="entry name" value="CYTOCHROME C OXIDASE SUBUNIT 1 HOMOLOG, BACTEROID"/>
    <property type="match status" value="1"/>
</dbReference>
<feature type="transmembrane region" description="Helical" evidence="20">
    <location>
        <begin position="236"/>
        <end position="253"/>
    </location>
</feature>
<dbReference type="InterPro" id="IPR009056">
    <property type="entry name" value="Cyt_c-like_dom"/>
</dbReference>
<dbReference type="InterPro" id="IPR036909">
    <property type="entry name" value="Cyt_c-like_dom_sf"/>
</dbReference>
<name>A0A137RLV2_9FLAO</name>
<evidence type="ECO:0000256" key="13">
    <source>
        <dbReference type="ARBA" id="ARBA00022989"/>
    </source>
</evidence>
<feature type="transmembrane region" description="Helical" evidence="20">
    <location>
        <begin position="203"/>
        <end position="224"/>
    </location>
</feature>
<keyword evidence="12 19" id="KW-0249">Electron transport</keyword>
<dbReference type="OrthoDB" id="9806838at2"/>
<dbReference type="InterPro" id="IPR004677">
    <property type="entry name" value="Cyt_c_oxidase_cbb3_su1"/>
</dbReference>
<evidence type="ECO:0000256" key="10">
    <source>
        <dbReference type="ARBA" id="ARBA00022723"/>
    </source>
</evidence>
<gene>
    <name evidence="23" type="ORF">LS48_01490</name>
</gene>
<dbReference type="CDD" id="cd01661">
    <property type="entry name" value="cbb3_Oxidase_I"/>
    <property type="match status" value="1"/>
</dbReference>
<dbReference type="SUPFAM" id="SSF81442">
    <property type="entry name" value="Cytochrome c oxidase subunit I-like"/>
    <property type="match status" value="1"/>
</dbReference>
<evidence type="ECO:0000256" key="5">
    <source>
        <dbReference type="ARBA" id="ARBA00022448"/>
    </source>
</evidence>
<evidence type="ECO:0000256" key="1">
    <source>
        <dbReference type="ARBA" id="ARBA00001970"/>
    </source>
</evidence>
<dbReference type="NCBIfam" id="TIGR00781">
    <property type="entry name" value="ccoO"/>
    <property type="match status" value="1"/>
</dbReference>
<dbReference type="GO" id="GO:0046872">
    <property type="term" value="F:metal ion binding"/>
    <property type="evidence" value="ECO:0007669"/>
    <property type="project" value="UniProtKB-KW"/>
</dbReference>
<keyword evidence="5 19" id="KW-0813">Transport</keyword>
<dbReference type="EC" id="7.1.1.9" evidence="4"/>
<evidence type="ECO:0000256" key="8">
    <source>
        <dbReference type="ARBA" id="ARBA00022660"/>
    </source>
</evidence>
<feature type="binding site" evidence="18">
    <location>
        <position position="256"/>
    </location>
    <ligand>
        <name>Cu cation</name>
        <dbReference type="ChEBI" id="CHEBI:23378"/>
        <label>B</label>
    </ligand>
</feature>
<dbReference type="PROSITE" id="PS51007">
    <property type="entry name" value="CYTC"/>
    <property type="match status" value="1"/>
</dbReference>
<feature type="transmembrane region" description="Helical" evidence="20">
    <location>
        <begin position="305"/>
        <end position="321"/>
    </location>
</feature>
<evidence type="ECO:0000259" key="22">
    <source>
        <dbReference type="PROSITE" id="PS51007"/>
    </source>
</evidence>
<keyword evidence="24" id="KW-1185">Reference proteome</keyword>
<reference evidence="23 24" key="2">
    <citation type="journal article" date="2016" name="Int. J. Syst. Evol. Microbiol.">
        <title>Vitellibacter aquimaris sp. nov., a marine bacterium isolated from seawater.</title>
        <authorList>
            <person name="Thevarajoo S."/>
            <person name="Selvaratnam C."/>
            <person name="Goh K.M."/>
            <person name="Hong K.W."/>
            <person name="Chan X.Y."/>
            <person name="Chan K.G."/>
            <person name="Chong C.S."/>
        </authorList>
    </citation>
    <scope>NUCLEOTIDE SEQUENCE [LARGE SCALE GENOMIC DNA]</scope>
    <source>
        <strain evidence="23 24">D-24</strain>
    </source>
</reference>
<evidence type="ECO:0000313" key="24">
    <source>
        <dbReference type="Proteomes" id="UP000070138"/>
    </source>
</evidence>
<dbReference type="GO" id="GO:0009060">
    <property type="term" value="P:aerobic respiration"/>
    <property type="evidence" value="ECO:0007669"/>
    <property type="project" value="InterPro"/>
</dbReference>
<feature type="binding site" description="axial binding residue" evidence="18">
    <location>
        <position position="59"/>
    </location>
    <ligand>
        <name>heme b</name>
        <dbReference type="ChEBI" id="CHEBI:60344"/>
        <label>1; low-spin</label>
    </ligand>
    <ligandPart>
        <name>Fe</name>
        <dbReference type="ChEBI" id="CHEBI:18248"/>
    </ligandPart>
</feature>
<comment type="similarity">
    <text evidence="19">Belongs to the heme-copper respiratory oxidase family.</text>
</comment>
<feature type="binding site" description="axial binding residue" evidence="18">
    <location>
        <position position="344"/>
    </location>
    <ligand>
        <name>heme b</name>
        <dbReference type="ChEBI" id="CHEBI:60344"/>
        <label>2; high-spin</label>
    </ligand>
    <ligandPart>
        <name>Fe</name>
        <dbReference type="ChEBI" id="CHEBI:18248"/>
    </ligandPart>
</feature>
<dbReference type="Pfam" id="PF02433">
    <property type="entry name" value="FixO"/>
    <property type="match status" value="1"/>
</dbReference>
<dbReference type="PATRIC" id="fig|1548749.3.peg.317"/>
<evidence type="ECO:0000256" key="6">
    <source>
        <dbReference type="ARBA" id="ARBA00022475"/>
    </source>
</evidence>
<keyword evidence="16 20" id="KW-0472">Membrane</keyword>
<evidence type="ECO:0000256" key="3">
    <source>
        <dbReference type="ARBA" id="ARBA00004673"/>
    </source>
</evidence>
<dbReference type="Pfam" id="PF00115">
    <property type="entry name" value="COX1"/>
    <property type="match status" value="1"/>
</dbReference>
<feature type="transmembrane region" description="Helical" evidence="20">
    <location>
        <begin position="498"/>
        <end position="519"/>
    </location>
</feature>
<evidence type="ECO:0000256" key="17">
    <source>
        <dbReference type="ARBA" id="ARBA00047816"/>
    </source>
</evidence>
<evidence type="ECO:0000256" key="11">
    <source>
        <dbReference type="ARBA" id="ARBA00022967"/>
    </source>
</evidence>
<feature type="transmembrane region" description="Helical" evidence="20">
    <location>
        <begin position="341"/>
        <end position="363"/>
    </location>
</feature>
<sequence length="733" mass="83329">MQTEQFYYDNQIVKKFINATIFWGLIGMSVGLLLAFMFLFPNLTDGISWLSFGRLRPLHTNAVIFAFVGNAIFAGVYYSTQRLLKARMWSDFLSNLNFWGWQAIIVGAAITLPLGYTTSKEYAELEWPIDIAIAIIWVAFGINLIMTMVKRRQRHLYVALWFYLGTWVTVAVLHIVNSMAIPVNALKSYSMYSGVQDALVQWWYGHNAVAFFLTTPFLGLMYYFVPKAANRPVYSYRLSIVHFWSLIFIYIWAGPHHLLYSALPEWAQNLGVAFSVMLIAPSWGGMINGLLTLRGAWDKVRVDPVLKFMVVAITGYGMATFEGPMLSLKNVNAIAHFSDWIIAHVHVGALAWNGFLTFGMIYWLVPRLFKTKLYSVKLANAHFWIGTLGIIMYALPMYVAGFMQASMWNQFNPDGTLTYGNFLETVTQIIPMYWMRAIGGTLYITGAFILLYNVVMTARKGSKVTDELAEAAPLAPVTKRQAAGEGWHTWLERRPVKLTIYATIAILIGGMVQIIPSLMVDDYVPKISSVKPYTPLELEGRDIYIREGCVGCHSQMIRPFRSEVERYGEYSKSGEYVYDHPFLWGSKRTGPDLHRVGGKYSDNWHLNHMYDPQSTSSGSIMPSYKWLINSELDKSDTETKMRTMVTLGVPYTEEEIANAQQWMDEQGAKIEQNLYSDPDFVATYEASKKYAEENGEAFVEMKNREIVAVIAYLQRLGTDIKVQNTEDASAKNE</sequence>
<dbReference type="InterPro" id="IPR003468">
    <property type="entry name" value="Cyt_c_oxidase_monohaem-su/FixO"/>
</dbReference>
<dbReference type="SUPFAM" id="SSF46626">
    <property type="entry name" value="Cytochrome c"/>
    <property type="match status" value="1"/>
</dbReference>
<feature type="domain" description="Cytochrome c" evidence="22">
    <location>
        <begin position="535"/>
        <end position="667"/>
    </location>
</feature>
<feature type="transmembrane region" description="Helical" evidence="20">
    <location>
        <begin position="158"/>
        <end position="183"/>
    </location>
</feature>
<comment type="cofactor">
    <cofactor evidence="1">
        <name>heme b</name>
        <dbReference type="ChEBI" id="CHEBI:60344"/>
    </cofactor>
</comment>
<comment type="cofactor">
    <cofactor evidence="18">
        <name>Cu(2+)</name>
        <dbReference type="ChEBI" id="CHEBI:29036"/>
    </cofactor>
    <text evidence="18">Binds 1 copper ion per subunit, denoted as copper B.</text>
</comment>
<dbReference type="AlphaFoldDB" id="A0A137RLV2"/>
<dbReference type="PANTHER" id="PTHR10422">
    <property type="entry name" value="CYTOCHROME C OXIDASE SUBUNIT 1"/>
    <property type="match status" value="1"/>
</dbReference>
<dbReference type="GO" id="GO:0004129">
    <property type="term" value="F:cytochrome-c oxidase activity"/>
    <property type="evidence" value="ECO:0007669"/>
    <property type="project" value="UniProtKB-EC"/>
</dbReference>
<comment type="subcellular location">
    <subcellularLocation>
        <location evidence="2">Cell membrane</location>
        <topology evidence="2">Multi-pass membrane protein</topology>
    </subcellularLocation>
</comment>
<dbReference type="NCBIfam" id="NF011053">
    <property type="entry name" value="PRK14485.1"/>
    <property type="match status" value="1"/>
</dbReference>
<feature type="transmembrane region" description="Helical" evidence="20">
    <location>
        <begin position="433"/>
        <end position="455"/>
    </location>
</feature>
<keyword evidence="8 19" id="KW-0679">Respiratory chain</keyword>
<proteinExistence type="inferred from homology"/>
<feature type="binding site" description="axial binding residue" evidence="18">
    <location>
        <position position="346"/>
    </location>
    <ligand>
        <name>heme b</name>
        <dbReference type="ChEBI" id="CHEBI:60344"/>
        <label>1; low-spin</label>
    </ligand>
    <ligandPart>
        <name>Fe</name>
        <dbReference type="ChEBI" id="CHEBI:18248"/>
    </ligandPart>
</feature>
<evidence type="ECO:0000256" key="19">
    <source>
        <dbReference type="RuleBase" id="RU000370"/>
    </source>
</evidence>
<evidence type="ECO:0000256" key="18">
    <source>
        <dbReference type="PIRSR" id="PIRSR604677-50"/>
    </source>
</evidence>
<keyword evidence="11" id="KW-1278">Translocase</keyword>
<comment type="cofactor">
    <cofactor evidence="18">
        <name>heme</name>
        <dbReference type="ChEBI" id="CHEBI:30413"/>
    </cofactor>
    <text evidence="18">Binds 2 heme groups per subunit, denoted as high- and low-spin.</text>
</comment>
<dbReference type="GO" id="GO:0022904">
    <property type="term" value="P:respiratory electron transport chain"/>
    <property type="evidence" value="ECO:0007669"/>
    <property type="project" value="TreeGrafter"/>
</dbReference>
<keyword evidence="14 18" id="KW-0408">Iron</keyword>
<dbReference type="NCBIfam" id="TIGR00780">
    <property type="entry name" value="ccoN"/>
    <property type="match status" value="1"/>
</dbReference>
<dbReference type="GO" id="GO:0015990">
    <property type="term" value="P:electron transport coupled proton transport"/>
    <property type="evidence" value="ECO:0007669"/>
    <property type="project" value="TreeGrafter"/>
</dbReference>
<organism evidence="23 24">
    <name type="scientific">Aequorivita aquimaris</name>
    <dbReference type="NCBI Taxonomy" id="1548749"/>
    <lineage>
        <taxon>Bacteria</taxon>
        <taxon>Pseudomonadati</taxon>
        <taxon>Bacteroidota</taxon>
        <taxon>Flavobacteriia</taxon>
        <taxon>Flavobacteriales</taxon>
        <taxon>Flavobacteriaceae</taxon>
        <taxon>Aequorivita</taxon>
    </lineage>
</organism>
<feature type="binding site" evidence="18">
    <location>
        <position position="206"/>
    </location>
    <ligand>
        <name>Cu cation</name>
        <dbReference type="ChEBI" id="CHEBI:23378"/>
        <label>B</label>
    </ligand>
</feature>
<protein>
    <recommendedName>
        <fullName evidence="4">cytochrome-c oxidase</fullName>
        <ecNumber evidence="4">7.1.1.9</ecNumber>
    </recommendedName>
</protein>
<dbReference type="InterPro" id="IPR023615">
    <property type="entry name" value="Cyt_c_Oxase_su1_BS"/>
</dbReference>
<evidence type="ECO:0000256" key="12">
    <source>
        <dbReference type="ARBA" id="ARBA00022982"/>
    </source>
</evidence>
<dbReference type="RefSeq" id="WP_062619244.1">
    <property type="nucleotide sequence ID" value="NZ_JRWG01000001.1"/>
</dbReference>
<dbReference type="EMBL" id="JRWG01000001">
    <property type="protein sequence ID" value="KXO01168.1"/>
    <property type="molecule type" value="Genomic_DNA"/>
</dbReference>
<accession>A0A137RLV2</accession>
<dbReference type="PROSITE" id="PS50855">
    <property type="entry name" value="COX1"/>
    <property type="match status" value="1"/>
</dbReference>
<keyword evidence="7 18" id="KW-0349">Heme</keyword>
<evidence type="ECO:0000256" key="14">
    <source>
        <dbReference type="ARBA" id="ARBA00023004"/>
    </source>
</evidence>
<dbReference type="NCBIfam" id="NF011055">
    <property type="entry name" value="PRK14487.1"/>
    <property type="match status" value="1"/>
</dbReference>
<dbReference type="Proteomes" id="UP000070138">
    <property type="component" value="Unassembled WGS sequence"/>
</dbReference>
<dbReference type="Gene3D" id="1.10.760.10">
    <property type="entry name" value="Cytochrome c-like domain"/>
    <property type="match status" value="1"/>
</dbReference>
<feature type="domain" description="Cytochrome oxidase subunit I profile" evidence="21">
    <location>
        <begin position="16"/>
        <end position="463"/>
    </location>
</feature>
<keyword evidence="15" id="KW-0186">Copper</keyword>
<evidence type="ECO:0000256" key="7">
    <source>
        <dbReference type="ARBA" id="ARBA00022617"/>
    </source>
</evidence>
<evidence type="ECO:0000256" key="15">
    <source>
        <dbReference type="ARBA" id="ARBA00023008"/>
    </source>
</evidence>
<feature type="transmembrane region" description="Helical" evidence="20">
    <location>
        <begin position="60"/>
        <end position="80"/>
    </location>
</feature>
<reference evidence="24" key="1">
    <citation type="submission" date="2014-10" db="EMBL/GenBank/DDBJ databases">
        <title>Genome sequencing of Vitellibacter sp. D-24.</title>
        <authorList>
            <person name="Thevarajoo S."/>
            <person name="Selvaratnam C."/>
            <person name="Goh K.M."/>
            <person name="Chong C.S."/>
        </authorList>
    </citation>
    <scope>NUCLEOTIDE SEQUENCE [LARGE SCALE GENOMIC DNA]</scope>
    <source>
        <strain evidence="24">D-24</strain>
    </source>
</reference>
<comment type="caution">
    <text evidence="23">The sequence shown here is derived from an EMBL/GenBank/DDBJ whole genome shotgun (WGS) entry which is preliminary data.</text>
</comment>
<evidence type="ECO:0000256" key="20">
    <source>
        <dbReference type="SAM" id="Phobius"/>
    </source>
</evidence>
<feature type="transmembrane region" description="Helical" evidence="20">
    <location>
        <begin position="21"/>
        <end position="40"/>
    </location>
</feature>
<dbReference type="STRING" id="1548749.LS48_01490"/>
<dbReference type="InterPro" id="IPR036927">
    <property type="entry name" value="Cyt_c_oxase-like_su1_sf"/>
</dbReference>
<dbReference type="GO" id="GO:0005886">
    <property type="term" value="C:plasma membrane"/>
    <property type="evidence" value="ECO:0007669"/>
    <property type="project" value="UniProtKB-SubCell"/>
</dbReference>
<keyword evidence="6" id="KW-1003">Cell membrane</keyword>
<dbReference type="InterPro" id="IPR000883">
    <property type="entry name" value="Cyt_C_Oxase_1"/>
</dbReference>
<evidence type="ECO:0000259" key="21">
    <source>
        <dbReference type="PROSITE" id="PS50855"/>
    </source>
</evidence>
<dbReference type="InterPro" id="IPR023616">
    <property type="entry name" value="Cyt_c_oxase-like_su1_dom"/>
</dbReference>
<evidence type="ECO:0000256" key="9">
    <source>
        <dbReference type="ARBA" id="ARBA00022692"/>
    </source>
</evidence>
<feature type="binding site" evidence="18">
    <location>
        <position position="257"/>
    </location>
    <ligand>
        <name>Cu cation</name>
        <dbReference type="ChEBI" id="CHEBI:23378"/>
        <label>B</label>
    </ligand>
</feature>
<feature type="transmembrane region" description="Helical" evidence="20">
    <location>
        <begin position="92"/>
        <end position="115"/>
    </location>
</feature>
<keyword evidence="9 19" id="KW-0812">Transmembrane</keyword>
<feature type="transmembrane region" description="Helical" evidence="20">
    <location>
        <begin position="383"/>
        <end position="403"/>
    </location>
</feature>
<dbReference type="Gene3D" id="1.20.210.10">
    <property type="entry name" value="Cytochrome c oxidase-like, subunit I domain"/>
    <property type="match status" value="1"/>
</dbReference>
<keyword evidence="13 20" id="KW-1133">Transmembrane helix</keyword>
<evidence type="ECO:0000256" key="4">
    <source>
        <dbReference type="ARBA" id="ARBA00012949"/>
    </source>
</evidence>